<keyword evidence="3" id="KW-1185">Reference proteome</keyword>
<comment type="caution">
    <text evidence="2">The sequence shown here is derived from an EMBL/GenBank/DDBJ whole genome shotgun (WGS) entry which is preliminary data.</text>
</comment>
<accession>A0A9P4NKH6</accession>
<dbReference type="AlphaFoldDB" id="A0A9P4NKH6"/>
<dbReference type="PANTHER" id="PTHR21310:SF59">
    <property type="entry name" value="AMINOGLYCOSIDE PHOSPHOTRANSFERASE DOMAIN-CONTAINING PROTEIN"/>
    <property type="match status" value="1"/>
</dbReference>
<dbReference type="Pfam" id="PF01636">
    <property type="entry name" value="APH"/>
    <property type="match status" value="1"/>
</dbReference>
<reference evidence="2" key="1">
    <citation type="journal article" date="2020" name="Stud. Mycol.">
        <title>101 Dothideomycetes genomes: a test case for predicting lifestyles and emergence of pathogens.</title>
        <authorList>
            <person name="Haridas S."/>
            <person name="Albert R."/>
            <person name="Binder M."/>
            <person name="Bloem J."/>
            <person name="Labutti K."/>
            <person name="Salamov A."/>
            <person name="Andreopoulos B."/>
            <person name="Baker S."/>
            <person name="Barry K."/>
            <person name="Bills G."/>
            <person name="Bluhm B."/>
            <person name="Cannon C."/>
            <person name="Castanera R."/>
            <person name="Culley D."/>
            <person name="Daum C."/>
            <person name="Ezra D."/>
            <person name="Gonzalez J."/>
            <person name="Henrissat B."/>
            <person name="Kuo A."/>
            <person name="Liang C."/>
            <person name="Lipzen A."/>
            <person name="Lutzoni F."/>
            <person name="Magnuson J."/>
            <person name="Mondo S."/>
            <person name="Nolan M."/>
            <person name="Ohm R."/>
            <person name="Pangilinan J."/>
            <person name="Park H.-J."/>
            <person name="Ramirez L."/>
            <person name="Alfaro M."/>
            <person name="Sun H."/>
            <person name="Tritt A."/>
            <person name="Yoshinaga Y."/>
            <person name="Zwiers L.-H."/>
            <person name="Turgeon B."/>
            <person name="Goodwin S."/>
            <person name="Spatafora J."/>
            <person name="Crous P."/>
            <person name="Grigoriev I."/>
        </authorList>
    </citation>
    <scope>NUCLEOTIDE SEQUENCE</scope>
    <source>
        <strain evidence="2">CBS 130266</strain>
    </source>
</reference>
<dbReference type="Gene3D" id="3.90.1200.10">
    <property type="match status" value="1"/>
</dbReference>
<name>A0A9P4NKH6_9PEZI</name>
<organism evidence="2 3">
    <name type="scientific">Tothia fuscella</name>
    <dbReference type="NCBI Taxonomy" id="1048955"/>
    <lineage>
        <taxon>Eukaryota</taxon>
        <taxon>Fungi</taxon>
        <taxon>Dikarya</taxon>
        <taxon>Ascomycota</taxon>
        <taxon>Pezizomycotina</taxon>
        <taxon>Dothideomycetes</taxon>
        <taxon>Pleosporomycetidae</taxon>
        <taxon>Venturiales</taxon>
        <taxon>Cylindrosympodiaceae</taxon>
        <taxon>Tothia</taxon>
    </lineage>
</organism>
<proteinExistence type="predicted"/>
<feature type="domain" description="Aminoglycoside phosphotransferase" evidence="1">
    <location>
        <begin position="141"/>
        <end position="236"/>
    </location>
</feature>
<dbReference type="InterPro" id="IPR011009">
    <property type="entry name" value="Kinase-like_dom_sf"/>
</dbReference>
<sequence length="348" mass="39265">MSIIPESIITLHLQITRKLFPTACVQLLAAQGGCSTTFLVEDDESTKSKPQSGSQLQSQSRIIQFRHKKFQFNIEVAAAAKAVYHKYAPSVQSLFTSLIDPAGDLLCYEMDVIPGVPYSTIMPEHQLLNAVAMERQKRLVQDFADFISQAWPSQPWLEQKCTGRVGSRIAPKLQILAKELPSERLRQIAKEALDHIDMLSRLPTVLNHGDLIASNIMIDQETGALTGVVDWAEAEYLPFGMCLCGLEYFLGARFQRECRDLDVESKKSEFQYYDCDGELRSLFWKRLKERIPALNEDERLIEAIKHAGLVGTLLWYGFAWDDGAIDRVVNEVDDGDELAILEAFLSYS</sequence>
<dbReference type="InterPro" id="IPR002575">
    <property type="entry name" value="Aminoglycoside_PTrfase"/>
</dbReference>
<dbReference type="EMBL" id="MU007074">
    <property type="protein sequence ID" value="KAF2424483.1"/>
    <property type="molecule type" value="Genomic_DNA"/>
</dbReference>
<dbReference type="PANTHER" id="PTHR21310">
    <property type="entry name" value="AMINOGLYCOSIDE PHOSPHOTRANSFERASE-RELATED-RELATED"/>
    <property type="match status" value="1"/>
</dbReference>
<evidence type="ECO:0000313" key="3">
    <source>
        <dbReference type="Proteomes" id="UP000800235"/>
    </source>
</evidence>
<evidence type="ECO:0000259" key="1">
    <source>
        <dbReference type="Pfam" id="PF01636"/>
    </source>
</evidence>
<gene>
    <name evidence="2" type="ORF">EJ08DRAFT_617816</name>
</gene>
<dbReference type="InterPro" id="IPR051678">
    <property type="entry name" value="AGP_Transferase"/>
</dbReference>
<evidence type="ECO:0000313" key="2">
    <source>
        <dbReference type="EMBL" id="KAF2424483.1"/>
    </source>
</evidence>
<dbReference type="OrthoDB" id="5598852at2759"/>
<dbReference type="SUPFAM" id="SSF56112">
    <property type="entry name" value="Protein kinase-like (PK-like)"/>
    <property type="match status" value="1"/>
</dbReference>
<dbReference type="Proteomes" id="UP000800235">
    <property type="component" value="Unassembled WGS sequence"/>
</dbReference>
<protein>
    <recommendedName>
        <fullName evidence="1">Aminoglycoside phosphotransferase domain-containing protein</fullName>
    </recommendedName>
</protein>